<dbReference type="InterPro" id="IPR027474">
    <property type="entry name" value="L-asparaginase_N"/>
</dbReference>
<dbReference type="RefSeq" id="WP_046141539.1">
    <property type="nucleotide sequence ID" value="NZ_LAJG01000005.1"/>
</dbReference>
<dbReference type="Pfam" id="PF00710">
    <property type="entry name" value="Asparaginase"/>
    <property type="match status" value="1"/>
</dbReference>
<evidence type="ECO:0000259" key="4">
    <source>
        <dbReference type="Pfam" id="PF00710"/>
    </source>
</evidence>
<organism evidence="6 7">
    <name type="scientific">Devosia soli</name>
    <dbReference type="NCBI Taxonomy" id="361041"/>
    <lineage>
        <taxon>Bacteria</taxon>
        <taxon>Pseudomonadati</taxon>
        <taxon>Pseudomonadota</taxon>
        <taxon>Alphaproteobacteria</taxon>
        <taxon>Hyphomicrobiales</taxon>
        <taxon>Devosiaceae</taxon>
        <taxon>Devosia</taxon>
    </lineage>
</organism>
<comment type="caution">
    <text evidence="6">The sequence shown here is derived from an EMBL/GenBank/DDBJ whole genome shotgun (WGS) entry which is preliminary data.</text>
</comment>
<dbReference type="SMART" id="SM00870">
    <property type="entry name" value="Asparaginase"/>
    <property type="match status" value="1"/>
</dbReference>
<dbReference type="InterPro" id="IPR036152">
    <property type="entry name" value="Asp/glu_Ase-like_sf"/>
</dbReference>
<dbReference type="OrthoDB" id="9788068at2"/>
<dbReference type="PIRSF" id="PIRSF001220">
    <property type="entry name" value="L-ASNase_gatD"/>
    <property type="match status" value="1"/>
</dbReference>
<dbReference type="InterPro" id="IPR004550">
    <property type="entry name" value="AsnASE_II"/>
</dbReference>
<dbReference type="InterPro" id="IPR006034">
    <property type="entry name" value="Asparaginase/glutaminase-like"/>
</dbReference>
<dbReference type="Gene3D" id="3.40.50.1170">
    <property type="entry name" value="L-asparaginase, N-terminal domain"/>
    <property type="match status" value="1"/>
</dbReference>
<dbReference type="AlphaFoldDB" id="A0A0F5LFS6"/>
<dbReference type="GO" id="GO:0004067">
    <property type="term" value="F:asparaginase activity"/>
    <property type="evidence" value="ECO:0007669"/>
    <property type="project" value="UniProtKB-UniRule"/>
</dbReference>
<sequence length="330" mass="34918">MSKIAFIGTGGTISSLGKGPLDIVHYGATKSMLPAGDILAAVPQVHEVAEVFPVPFSHVPSPNIYYPEWKALAALCLKLVDEHPDLSGIVIGHGTATLEETAYALGLLLKVSIPVVVVGSQRPLSGLASDASMNLVNAVRVAADPNSRGRGVLVLLNDEIHPARDVTKTATYRLQTFKAADFGMLGYVDGPYISYYRRSERVTAPETEFDSSDLDALPRVDITYAYAGADGVDVDAYVAAGAKGIVSAGFAPGMAPPGQMVALERAAKAGVVVVQATRAGSGVVHDSDRLAEINFIPADNLNPQKARILLALALTRSSERAEIMRMFKTY</sequence>
<dbReference type="SUPFAM" id="SSF53774">
    <property type="entry name" value="Glutaminase/Asparaginase"/>
    <property type="match status" value="1"/>
</dbReference>
<evidence type="ECO:0000256" key="1">
    <source>
        <dbReference type="ARBA" id="ARBA00010518"/>
    </source>
</evidence>
<dbReference type="GO" id="GO:0006528">
    <property type="term" value="P:asparagine metabolic process"/>
    <property type="evidence" value="ECO:0007669"/>
    <property type="project" value="InterPro"/>
</dbReference>
<evidence type="ECO:0000313" key="7">
    <source>
        <dbReference type="Proteomes" id="UP000033514"/>
    </source>
</evidence>
<dbReference type="PANTHER" id="PTHR11707:SF28">
    <property type="entry name" value="60 KDA LYSOPHOSPHOLIPASE"/>
    <property type="match status" value="1"/>
</dbReference>
<dbReference type="EMBL" id="LAJG01000005">
    <property type="protein sequence ID" value="KKB81193.1"/>
    <property type="molecule type" value="Genomic_DNA"/>
</dbReference>
<dbReference type="Gene3D" id="3.40.50.40">
    <property type="match status" value="1"/>
</dbReference>
<evidence type="ECO:0000256" key="3">
    <source>
        <dbReference type="PIRSR" id="PIRSR001220-1"/>
    </source>
</evidence>
<feature type="domain" description="Asparaginase/glutaminase C-terminal" evidence="5">
    <location>
        <begin position="219"/>
        <end position="327"/>
    </location>
</feature>
<keyword evidence="7" id="KW-1185">Reference proteome</keyword>
<dbReference type="InterPro" id="IPR040919">
    <property type="entry name" value="Asparaginase_C"/>
</dbReference>
<proteinExistence type="inferred from homology"/>
<dbReference type="PIRSF" id="PIRSF500176">
    <property type="entry name" value="L_ASNase"/>
    <property type="match status" value="1"/>
</dbReference>
<dbReference type="PRINTS" id="PR00139">
    <property type="entry name" value="ASNGLNASE"/>
</dbReference>
<keyword evidence="2" id="KW-0378">Hydrolase</keyword>
<evidence type="ECO:0000256" key="2">
    <source>
        <dbReference type="ARBA" id="ARBA00022801"/>
    </source>
</evidence>
<evidence type="ECO:0000313" key="6">
    <source>
        <dbReference type="EMBL" id="KKB81193.1"/>
    </source>
</evidence>
<dbReference type="STRING" id="361041.VW35_03390"/>
<feature type="active site" description="O-isoaspartyl threonine intermediate" evidence="3">
    <location>
        <position position="12"/>
    </location>
</feature>
<dbReference type="CDD" id="cd08964">
    <property type="entry name" value="L-asparaginase_II"/>
    <property type="match status" value="1"/>
</dbReference>
<gene>
    <name evidence="6" type="ORF">VW35_03390</name>
</gene>
<dbReference type="Pfam" id="PF17763">
    <property type="entry name" value="Asparaginase_C"/>
    <property type="match status" value="1"/>
</dbReference>
<evidence type="ECO:0000259" key="5">
    <source>
        <dbReference type="Pfam" id="PF17763"/>
    </source>
</evidence>
<dbReference type="InterPro" id="IPR037152">
    <property type="entry name" value="L-asparaginase_N_sf"/>
</dbReference>
<protein>
    <submittedName>
        <fullName evidence="6">Asparaginase</fullName>
    </submittedName>
</protein>
<dbReference type="Proteomes" id="UP000033514">
    <property type="component" value="Unassembled WGS sequence"/>
</dbReference>
<dbReference type="FunFam" id="3.40.50.1170:FF:000001">
    <property type="entry name" value="L-asparaginase 2"/>
    <property type="match status" value="1"/>
</dbReference>
<accession>A0A0F5LFS6</accession>
<feature type="domain" description="L-asparaginase N-terminal" evidence="4">
    <location>
        <begin position="3"/>
        <end position="199"/>
    </location>
</feature>
<dbReference type="PANTHER" id="PTHR11707">
    <property type="entry name" value="L-ASPARAGINASE"/>
    <property type="match status" value="1"/>
</dbReference>
<dbReference type="InterPro" id="IPR027473">
    <property type="entry name" value="L-asparaginase_C"/>
</dbReference>
<dbReference type="PROSITE" id="PS51732">
    <property type="entry name" value="ASN_GLN_ASE_3"/>
    <property type="match status" value="1"/>
</dbReference>
<reference evidence="6 7" key="1">
    <citation type="submission" date="2015-03" db="EMBL/GenBank/DDBJ databases">
        <authorList>
            <person name="Hassan Y.I."/>
            <person name="Lepp D."/>
            <person name="Zhou T."/>
        </authorList>
    </citation>
    <scope>NUCLEOTIDE SEQUENCE [LARGE SCALE GENOMIC DNA]</scope>
    <source>
        <strain evidence="6 7">GH2-10</strain>
    </source>
</reference>
<comment type="similarity">
    <text evidence="1">Belongs to the asparaginase 1 family.</text>
</comment>
<dbReference type="PATRIC" id="fig|361041.3.peg.4074"/>
<name>A0A0F5LFS6_9HYPH</name>